<dbReference type="SUPFAM" id="SSF46785">
    <property type="entry name" value="Winged helix' DNA-binding domain"/>
    <property type="match status" value="1"/>
</dbReference>
<dbReference type="InterPro" id="IPR036390">
    <property type="entry name" value="WH_DNA-bd_sf"/>
</dbReference>
<dbReference type="Pfam" id="PF03466">
    <property type="entry name" value="LysR_substrate"/>
    <property type="match status" value="1"/>
</dbReference>
<dbReference type="AlphaFoldDB" id="A0A126V5L8"/>
<dbReference type="InterPro" id="IPR058163">
    <property type="entry name" value="LysR-type_TF_proteobact-type"/>
</dbReference>
<sequence length="300" mass="33144">MNVNSLASLDWSLIQSFIAVAEAGSLTGAAKRLGHSQPTLGRHITQIENALGVQLFSRVARGYELTEYGHALLPAARDMQAAAARLSLAAAGQAQSLSGVVRVTASVMFSHHILPPILARLRAFEPDIEVELNASDTTDNLLFHEADIAVRMFRPEQLDTITRHIGDMDLGIYAAKSYIERKGMPITHLDLNHHDWVGYDRSDLIIKGMRALGWHVDRRFFATRCDNQTAYWELVRAGCGIGIALKTIASKTPEVVEILPDTVTDVLPIWLTAPEALRNTPRIRRVYDYLAEELSRVAGA</sequence>
<evidence type="ECO:0000313" key="7">
    <source>
        <dbReference type="Proteomes" id="UP000070371"/>
    </source>
</evidence>
<evidence type="ECO:0000256" key="1">
    <source>
        <dbReference type="ARBA" id="ARBA00009437"/>
    </source>
</evidence>
<evidence type="ECO:0000256" key="4">
    <source>
        <dbReference type="ARBA" id="ARBA00023163"/>
    </source>
</evidence>
<dbReference type="GO" id="GO:0006351">
    <property type="term" value="P:DNA-templated transcription"/>
    <property type="evidence" value="ECO:0007669"/>
    <property type="project" value="TreeGrafter"/>
</dbReference>
<comment type="similarity">
    <text evidence="1">Belongs to the LysR transcriptional regulatory family.</text>
</comment>
<dbReference type="Proteomes" id="UP000070371">
    <property type="component" value="Chromosome"/>
</dbReference>
<dbReference type="Pfam" id="PF00126">
    <property type="entry name" value="HTH_1"/>
    <property type="match status" value="1"/>
</dbReference>
<dbReference type="STRING" id="1579316.RC74_07900"/>
<dbReference type="SUPFAM" id="SSF53850">
    <property type="entry name" value="Periplasmic binding protein-like II"/>
    <property type="match status" value="1"/>
</dbReference>
<dbReference type="Gene3D" id="1.10.10.10">
    <property type="entry name" value="Winged helix-like DNA-binding domain superfamily/Winged helix DNA-binding domain"/>
    <property type="match status" value="1"/>
</dbReference>
<reference evidence="6 7" key="1">
    <citation type="submission" date="2016-02" db="EMBL/GenBank/DDBJ databases">
        <title>Complete genome sequence of Halocynthiibacter arcticus PAMC 20958t from arctic marine sediment.</title>
        <authorList>
            <person name="Lee Y.M."/>
            <person name="Baek K."/>
            <person name="Lee H.K."/>
            <person name="Shin S.C."/>
        </authorList>
    </citation>
    <scope>NUCLEOTIDE SEQUENCE [LARGE SCALE GENOMIC DNA]</scope>
    <source>
        <strain evidence="6">PAMC 20958</strain>
    </source>
</reference>
<proteinExistence type="inferred from homology"/>
<evidence type="ECO:0000259" key="5">
    <source>
        <dbReference type="PROSITE" id="PS50931"/>
    </source>
</evidence>
<evidence type="ECO:0000256" key="2">
    <source>
        <dbReference type="ARBA" id="ARBA00023015"/>
    </source>
</evidence>
<dbReference type="Gene3D" id="3.40.190.290">
    <property type="match status" value="1"/>
</dbReference>
<dbReference type="InterPro" id="IPR036388">
    <property type="entry name" value="WH-like_DNA-bd_sf"/>
</dbReference>
<dbReference type="PANTHER" id="PTHR30537:SF3">
    <property type="entry name" value="TRANSCRIPTIONAL REGULATORY PROTEIN"/>
    <property type="match status" value="1"/>
</dbReference>
<protein>
    <submittedName>
        <fullName evidence="6">LysR family transcriptional regulator</fullName>
    </submittedName>
</protein>
<dbReference type="KEGG" id="hat:RC74_07900"/>
<feature type="domain" description="HTH lysR-type" evidence="5">
    <location>
        <begin position="9"/>
        <end position="66"/>
    </location>
</feature>
<accession>A0A126V5L8</accession>
<keyword evidence="2" id="KW-0805">Transcription regulation</keyword>
<dbReference type="InterPro" id="IPR000847">
    <property type="entry name" value="LysR_HTH_N"/>
</dbReference>
<evidence type="ECO:0000313" key="6">
    <source>
        <dbReference type="EMBL" id="AML53582.1"/>
    </source>
</evidence>
<organism evidence="6 7">
    <name type="scientific">Falsihalocynthiibacter arcticus</name>
    <dbReference type="NCBI Taxonomy" id="1579316"/>
    <lineage>
        <taxon>Bacteria</taxon>
        <taxon>Pseudomonadati</taxon>
        <taxon>Pseudomonadota</taxon>
        <taxon>Alphaproteobacteria</taxon>
        <taxon>Rhodobacterales</taxon>
        <taxon>Roseobacteraceae</taxon>
        <taxon>Falsihalocynthiibacter</taxon>
    </lineage>
</organism>
<gene>
    <name evidence="6" type="ORF">RC74_07900</name>
</gene>
<dbReference type="GO" id="GO:0043565">
    <property type="term" value="F:sequence-specific DNA binding"/>
    <property type="evidence" value="ECO:0007669"/>
    <property type="project" value="TreeGrafter"/>
</dbReference>
<dbReference type="PRINTS" id="PR00039">
    <property type="entry name" value="HTHLYSR"/>
</dbReference>
<dbReference type="InterPro" id="IPR005119">
    <property type="entry name" value="LysR_subst-bd"/>
</dbReference>
<keyword evidence="3" id="KW-0238">DNA-binding</keyword>
<keyword evidence="4" id="KW-0804">Transcription</keyword>
<dbReference type="PANTHER" id="PTHR30537">
    <property type="entry name" value="HTH-TYPE TRANSCRIPTIONAL REGULATOR"/>
    <property type="match status" value="1"/>
</dbReference>
<evidence type="ECO:0000256" key="3">
    <source>
        <dbReference type="ARBA" id="ARBA00023125"/>
    </source>
</evidence>
<dbReference type="OrthoDB" id="9798121at2"/>
<dbReference type="RefSeq" id="WP_039001993.1">
    <property type="nucleotide sequence ID" value="NZ_CP014327.1"/>
</dbReference>
<dbReference type="EMBL" id="CP014327">
    <property type="protein sequence ID" value="AML53582.1"/>
    <property type="molecule type" value="Genomic_DNA"/>
</dbReference>
<dbReference type="PROSITE" id="PS50931">
    <property type="entry name" value="HTH_LYSR"/>
    <property type="match status" value="1"/>
</dbReference>
<keyword evidence="7" id="KW-1185">Reference proteome</keyword>
<dbReference type="GO" id="GO:0003700">
    <property type="term" value="F:DNA-binding transcription factor activity"/>
    <property type="evidence" value="ECO:0007669"/>
    <property type="project" value="InterPro"/>
</dbReference>
<name>A0A126V5L8_9RHOB</name>